<evidence type="ECO:0000256" key="1">
    <source>
        <dbReference type="ARBA" id="ARBA00004167"/>
    </source>
</evidence>
<sequence length="199" mass="22457">MFSLFRSSVRPLFFVSLMLFWLPAQSQTEQTPAFISDALVVYLHSGPGNQYRIIGTLAAGSSVVRLSEQDGYAQIQYDSDKTGWVLKEQLSFTPGLNAQLSELQATFTEQSSRLAELEQSTNQLQTDLNRVTLERDQAQQELAKLSLSAERLTRELAQTQATFWQQPMVLGGAILVFGLLFGLMLPKLIPHRRNSDRWM</sequence>
<dbReference type="InterPro" id="IPR016476">
    <property type="entry name" value="SH3_dom_pro"/>
</dbReference>
<evidence type="ECO:0000256" key="4">
    <source>
        <dbReference type="ARBA" id="ARBA00022989"/>
    </source>
</evidence>
<gene>
    <name evidence="10" type="ORF">GCM10008111_10520</name>
</gene>
<keyword evidence="3 8" id="KW-0732">Signal</keyword>
<keyword evidence="2 7" id="KW-0812">Transmembrane</keyword>
<comment type="subcellular location">
    <subcellularLocation>
        <location evidence="1">Membrane</location>
        <topology evidence="1">Single-pass membrane protein</topology>
    </subcellularLocation>
</comment>
<name>A0ABQ2WKG6_9ALTE</name>
<evidence type="ECO:0000313" key="11">
    <source>
        <dbReference type="Proteomes" id="UP000634667"/>
    </source>
</evidence>
<evidence type="ECO:0000256" key="2">
    <source>
        <dbReference type="ARBA" id="ARBA00022692"/>
    </source>
</evidence>
<comment type="caution">
    <text evidence="10">The sequence shown here is derived from an EMBL/GenBank/DDBJ whole genome shotgun (WGS) entry which is preliminary data.</text>
</comment>
<evidence type="ECO:0000256" key="8">
    <source>
        <dbReference type="SAM" id="SignalP"/>
    </source>
</evidence>
<evidence type="ECO:0000256" key="7">
    <source>
        <dbReference type="SAM" id="Phobius"/>
    </source>
</evidence>
<reference evidence="11" key="1">
    <citation type="journal article" date="2019" name="Int. J. Syst. Evol. Microbiol.">
        <title>The Global Catalogue of Microorganisms (GCM) 10K type strain sequencing project: providing services to taxonomists for standard genome sequencing and annotation.</title>
        <authorList>
            <consortium name="The Broad Institute Genomics Platform"/>
            <consortium name="The Broad Institute Genome Sequencing Center for Infectious Disease"/>
            <person name="Wu L."/>
            <person name="Ma J."/>
        </authorList>
    </citation>
    <scope>NUCLEOTIDE SEQUENCE [LARGE SCALE GENOMIC DNA]</scope>
    <source>
        <strain evidence="11">KCTC 23723</strain>
    </source>
</reference>
<dbReference type="Gene3D" id="2.30.30.40">
    <property type="entry name" value="SH3 Domains"/>
    <property type="match status" value="1"/>
</dbReference>
<organism evidence="10 11">
    <name type="scientific">Alishewanella tabrizica</name>
    <dbReference type="NCBI Taxonomy" id="671278"/>
    <lineage>
        <taxon>Bacteria</taxon>
        <taxon>Pseudomonadati</taxon>
        <taxon>Pseudomonadota</taxon>
        <taxon>Gammaproteobacteria</taxon>
        <taxon>Alteromonadales</taxon>
        <taxon>Alteromonadaceae</taxon>
        <taxon>Alishewanella</taxon>
    </lineage>
</organism>
<keyword evidence="11" id="KW-1185">Reference proteome</keyword>
<dbReference type="PROSITE" id="PS51781">
    <property type="entry name" value="SH3B"/>
    <property type="match status" value="1"/>
</dbReference>
<dbReference type="SMART" id="SM00287">
    <property type="entry name" value="SH3b"/>
    <property type="match status" value="1"/>
</dbReference>
<dbReference type="RefSeq" id="WP_189481215.1">
    <property type="nucleotide sequence ID" value="NZ_BMYR01000003.1"/>
</dbReference>
<evidence type="ECO:0000313" key="10">
    <source>
        <dbReference type="EMBL" id="GGW56243.1"/>
    </source>
</evidence>
<feature type="chain" id="PRO_5046140966" evidence="8">
    <location>
        <begin position="27"/>
        <end position="199"/>
    </location>
</feature>
<dbReference type="InterPro" id="IPR003646">
    <property type="entry name" value="SH3-like_bac-type"/>
</dbReference>
<dbReference type="Pfam" id="PF08239">
    <property type="entry name" value="SH3_3"/>
    <property type="match status" value="1"/>
</dbReference>
<dbReference type="NCBIfam" id="TIGR04211">
    <property type="entry name" value="SH3_and_anchor"/>
    <property type="match status" value="1"/>
</dbReference>
<feature type="domain" description="SH3b" evidence="9">
    <location>
        <begin position="30"/>
        <end position="94"/>
    </location>
</feature>
<dbReference type="EMBL" id="BMYR01000003">
    <property type="protein sequence ID" value="GGW56243.1"/>
    <property type="molecule type" value="Genomic_DNA"/>
</dbReference>
<keyword evidence="5 7" id="KW-0472">Membrane</keyword>
<evidence type="ECO:0000259" key="9">
    <source>
        <dbReference type="PROSITE" id="PS51781"/>
    </source>
</evidence>
<protein>
    <submittedName>
        <fullName evidence="10">Signal transduction protein</fullName>
    </submittedName>
</protein>
<keyword evidence="6" id="KW-0175">Coiled coil</keyword>
<evidence type="ECO:0000256" key="3">
    <source>
        <dbReference type="ARBA" id="ARBA00022729"/>
    </source>
</evidence>
<dbReference type="Proteomes" id="UP000634667">
    <property type="component" value="Unassembled WGS sequence"/>
</dbReference>
<feature type="transmembrane region" description="Helical" evidence="7">
    <location>
        <begin position="168"/>
        <end position="189"/>
    </location>
</feature>
<feature type="coiled-coil region" evidence="6">
    <location>
        <begin position="100"/>
        <end position="162"/>
    </location>
</feature>
<keyword evidence="4 7" id="KW-1133">Transmembrane helix</keyword>
<evidence type="ECO:0000256" key="6">
    <source>
        <dbReference type="SAM" id="Coils"/>
    </source>
</evidence>
<accession>A0ABQ2WKG6</accession>
<feature type="signal peptide" evidence="8">
    <location>
        <begin position="1"/>
        <end position="26"/>
    </location>
</feature>
<proteinExistence type="predicted"/>
<evidence type="ECO:0000256" key="5">
    <source>
        <dbReference type="ARBA" id="ARBA00023136"/>
    </source>
</evidence>